<organism evidence="2">
    <name type="scientific">Oryza punctata</name>
    <name type="common">Red rice</name>
    <dbReference type="NCBI Taxonomy" id="4537"/>
    <lineage>
        <taxon>Eukaryota</taxon>
        <taxon>Viridiplantae</taxon>
        <taxon>Streptophyta</taxon>
        <taxon>Embryophyta</taxon>
        <taxon>Tracheophyta</taxon>
        <taxon>Spermatophyta</taxon>
        <taxon>Magnoliopsida</taxon>
        <taxon>Liliopsida</taxon>
        <taxon>Poales</taxon>
        <taxon>Poaceae</taxon>
        <taxon>BOP clade</taxon>
        <taxon>Oryzoideae</taxon>
        <taxon>Oryzeae</taxon>
        <taxon>Oryzinae</taxon>
        <taxon>Oryza</taxon>
    </lineage>
</organism>
<keyword evidence="3" id="KW-1185">Reference proteome</keyword>
<dbReference type="Proteomes" id="UP000026962">
    <property type="component" value="Chromosome 7"/>
</dbReference>
<reference evidence="2" key="1">
    <citation type="submission" date="2015-04" db="UniProtKB">
        <authorList>
            <consortium name="EnsemblPlants"/>
        </authorList>
    </citation>
    <scope>IDENTIFICATION</scope>
</reference>
<protein>
    <submittedName>
        <fullName evidence="2">Uncharacterized protein</fullName>
    </submittedName>
</protein>
<dbReference type="Gramene" id="OPUNC07G00600.1">
    <property type="protein sequence ID" value="OPUNC07G00600.1"/>
    <property type="gene ID" value="OPUNC07G00600"/>
</dbReference>
<evidence type="ECO:0000313" key="3">
    <source>
        <dbReference type="Proteomes" id="UP000026962"/>
    </source>
</evidence>
<dbReference type="EnsemblPlants" id="OPUNC07G00600.1">
    <property type="protein sequence ID" value="OPUNC07G00600.1"/>
    <property type="gene ID" value="OPUNC07G00600"/>
</dbReference>
<accession>A0A0E0LG81</accession>
<dbReference type="HOGENOM" id="CLU_1799413_0_0_1"/>
<sequence length="124" mass="13966">MSFAARRMMAAAARRAFHSQRPSSSRISITEEEPREKANLSQVLCQLDAMTRRQVAHEIKIRSKIVRIDANPTRGPADGVIWYGRTWANNLAAVFVVCAWYGVYQVRANENQKSDLMSSKSPPS</sequence>
<name>A0A0E0LG81_ORYPU</name>
<proteinExistence type="predicted"/>
<evidence type="ECO:0000313" key="2">
    <source>
        <dbReference type="EnsemblPlants" id="OPUNC07G00600.1"/>
    </source>
</evidence>
<reference evidence="2" key="2">
    <citation type="submission" date="2018-05" db="EMBL/GenBank/DDBJ databases">
        <title>OpunRS2 (Oryza punctata Reference Sequence Version 2).</title>
        <authorList>
            <person name="Zhang J."/>
            <person name="Kudrna D."/>
            <person name="Lee S."/>
            <person name="Talag J."/>
            <person name="Welchert J."/>
            <person name="Wing R.A."/>
        </authorList>
    </citation>
    <scope>NUCLEOTIDE SEQUENCE [LARGE SCALE GENOMIC DNA]</scope>
</reference>
<feature type="region of interest" description="Disordered" evidence="1">
    <location>
        <begin position="14"/>
        <end position="37"/>
    </location>
</feature>
<evidence type="ECO:0000256" key="1">
    <source>
        <dbReference type="SAM" id="MobiDB-lite"/>
    </source>
</evidence>
<dbReference type="AlphaFoldDB" id="A0A0E0LG81"/>